<dbReference type="InterPro" id="IPR001279">
    <property type="entry name" value="Metallo-B-lactamas"/>
</dbReference>
<evidence type="ECO:0000256" key="1">
    <source>
        <dbReference type="ARBA" id="ARBA00001947"/>
    </source>
</evidence>
<dbReference type="OrthoDB" id="9773738at2"/>
<dbReference type="Gene3D" id="3.60.15.10">
    <property type="entry name" value="Ribonuclease Z/Hydroxyacylglutathione hydrolase-like"/>
    <property type="match status" value="1"/>
</dbReference>
<dbReference type="Pfam" id="PF00753">
    <property type="entry name" value="Lactamase_B"/>
    <property type="match status" value="1"/>
</dbReference>
<comment type="caution">
    <text evidence="7">The sequence shown here is derived from an EMBL/GenBank/DDBJ whole genome shotgun (WGS) entry which is preliminary data.</text>
</comment>
<dbReference type="Proteomes" id="UP000295122">
    <property type="component" value="Unassembled WGS sequence"/>
</dbReference>
<dbReference type="GO" id="GO:0016787">
    <property type="term" value="F:hydrolase activity"/>
    <property type="evidence" value="ECO:0007669"/>
    <property type="project" value="UniProtKB-KW"/>
</dbReference>
<evidence type="ECO:0000256" key="5">
    <source>
        <dbReference type="ARBA" id="ARBA00022833"/>
    </source>
</evidence>
<organism evidence="7 8">
    <name type="scientific">Enterovirga rhinocerotis</name>
    <dbReference type="NCBI Taxonomy" id="1339210"/>
    <lineage>
        <taxon>Bacteria</taxon>
        <taxon>Pseudomonadati</taxon>
        <taxon>Pseudomonadota</taxon>
        <taxon>Alphaproteobacteria</taxon>
        <taxon>Hyphomicrobiales</taxon>
        <taxon>Methylobacteriaceae</taxon>
        <taxon>Enterovirga</taxon>
    </lineage>
</organism>
<dbReference type="AlphaFoldDB" id="A0A4R7BR91"/>
<keyword evidence="3" id="KW-0479">Metal-binding</keyword>
<evidence type="ECO:0000259" key="6">
    <source>
        <dbReference type="SMART" id="SM00849"/>
    </source>
</evidence>
<dbReference type="PANTHER" id="PTHR42978:SF7">
    <property type="entry name" value="METALLO-HYDROLASE RV2300C-RELATED"/>
    <property type="match status" value="1"/>
</dbReference>
<reference evidence="7 8" key="1">
    <citation type="submission" date="2019-03" db="EMBL/GenBank/DDBJ databases">
        <title>Genomic Encyclopedia of Type Strains, Phase IV (KMG-IV): sequencing the most valuable type-strain genomes for metagenomic binning, comparative biology and taxonomic classification.</title>
        <authorList>
            <person name="Goeker M."/>
        </authorList>
    </citation>
    <scope>NUCLEOTIDE SEQUENCE [LARGE SCALE GENOMIC DNA]</scope>
    <source>
        <strain evidence="7 8">DSM 25903</strain>
    </source>
</reference>
<sequence>MHWEVLALRYGWQDRKAGSNFIHAPDPHDAPMPLDYFVWLVRSGARQIVVDTGFSRETLDRKGPGGGRHISRTVDEALRQAGCDPDAVDEVVITHLHYDHAGNLNLFPRARFHLQEREMAFATGRNMCFGCMRGAFEVDDVVRMVRALYAGRVVFHDGDREIAPGVSLHRVGGHTDGLQMVRVQTARGPLVLASDASHFYANLEREEPFPIVFDLGEMARGWRRARELAGGDESLIVPGHDPAVRRRYPPLAGSDGETVMLHHTPVHQPETSPNPFG</sequence>
<dbReference type="PANTHER" id="PTHR42978">
    <property type="entry name" value="QUORUM-QUENCHING LACTONASE YTNP-RELATED-RELATED"/>
    <property type="match status" value="1"/>
</dbReference>
<comment type="similarity">
    <text evidence="2">Belongs to the metallo-beta-lactamase superfamily.</text>
</comment>
<dbReference type="CDD" id="cd07729">
    <property type="entry name" value="AHL_lactonase_MBL-fold"/>
    <property type="match status" value="1"/>
</dbReference>
<keyword evidence="8" id="KW-1185">Reference proteome</keyword>
<dbReference type="InterPro" id="IPR051013">
    <property type="entry name" value="MBL_superfamily_lactonases"/>
</dbReference>
<feature type="domain" description="Metallo-beta-lactamase" evidence="6">
    <location>
        <begin position="35"/>
        <end position="240"/>
    </location>
</feature>
<evidence type="ECO:0000256" key="2">
    <source>
        <dbReference type="ARBA" id="ARBA00007749"/>
    </source>
</evidence>
<comment type="cofactor">
    <cofactor evidence="1">
        <name>Zn(2+)</name>
        <dbReference type="ChEBI" id="CHEBI:29105"/>
    </cofactor>
</comment>
<evidence type="ECO:0000313" key="7">
    <source>
        <dbReference type="EMBL" id="TDR88194.1"/>
    </source>
</evidence>
<keyword evidence="4 7" id="KW-0378">Hydrolase</keyword>
<evidence type="ECO:0000256" key="3">
    <source>
        <dbReference type="ARBA" id="ARBA00022723"/>
    </source>
</evidence>
<protein>
    <submittedName>
        <fullName evidence="7">Glyoxylase-like metal-dependent hydrolase (Beta-lactamase superfamily II)</fullName>
    </submittedName>
</protein>
<keyword evidence="5" id="KW-0862">Zinc</keyword>
<dbReference type="RefSeq" id="WP_133773486.1">
    <property type="nucleotide sequence ID" value="NZ_SNZR01000015.1"/>
</dbReference>
<accession>A0A4R7BR91</accession>
<gene>
    <name evidence="7" type="ORF">EV668_4066</name>
</gene>
<evidence type="ECO:0000256" key="4">
    <source>
        <dbReference type="ARBA" id="ARBA00022801"/>
    </source>
</evidence>
<dbReference type="EMBL" id="SNZR01000015">
    <property type="protein sequence ID" value="TDR88194.1"/>
    <property type="molecule type" value="Genomic_DNA"/>
</dbReference>
<dbReference type="SMART" id="SM00849">
    <property type="entry name" value="Lactamase_B"/>
    <property type="match status" value="1"/>
</dbReference>
<dbReference type="InterPro" id="IPR036866">
    <property type="entry name" value="RibonucZ/Hydroxyglut_hydro"/>
</dbReference>
<proteinExistence type="inferred from homology"/>
<dbReference type="GO" id="GO:0046872">
    <property type="term" value="F:metal ion binding"/>
    <property type="evidence" value="ECO:0007669"/>
    <property type="project" value="UniProtKB-KW"/>
</dbReference>
<dbReference type="SUPFAM" id="SSF56281">
    <property type="entry name" value="Metallo-hydrolase/oxidoreductase"/>
    <property type="match status" value="1"/>
</dbReference>
<name>A0A4R7BR91_9HYPH</name>
<evidence type="ECO:0000313" key="8">
    <source>
        <dbReference type="Proteomes" id="UP000295122"/>
    </source>
</evidence>